<dbReference type="InterPro" id="IPR027417">
    <property type="entry name" value="P-loop_NTPase"/>
</dbReference>
<dbReference type="GO" id="GO:0004198">
    <property type="term" value="F:calcium-dependent cysteine-type endopeptidase activity"/>
    <property type="evidence" value="ECO:0007669"/>
    <property type="project" value="InterPro"/>
</dbReference>
<dbReference type="SUPFAM" id="SSF52540">
    <property type="entry name" value="P-loop containing nucleoside triphosphate hydrolases"/>
    <property type="match status" value="1"/>
</dbReference>
<evidence type="ECO:0000313" key="7">
    <source>
        <dbReference type="EMBL" id="GFH13000.1"/>
    </source>
</evidence>
<dbReference type="GO" id="GO:0006508">
    <property type="term" value="P:proteolysis"/>
    <property type="evidence" value="ECO:0007669"/>
    <property type="project" value="InterPro"/>
</dbReference>
<dbReference type="Proteomes" id="UP000485058">
    <property type="component" value="Unassembled WGS sequence"/>
</dbReference>
<dbReference type="Gene3D" id="3.40.50.300">
    <property type="entry name" value="P-loop containing nucleotide triphosphate hydrolases"/>
    <property type="match status" value="1"/>
</dbReference>
<sequence>MSAHKALPQGDYLWELIHPKDPKDGTHMRPASGKYRVRLFIMDTWRTVVIDDRIPVDLFGRPLLVGSRPLQLWPLLLSKAVLKVMVAMRVLDLALPHQVPAFQLLTGWPQEDLLDPLSGVQLAGGLLFDRLEDTVKGNASLAERHAIATVCLKKRTLPDKPPPRIIVLTGPSAVGRASLTQRLVSEFPDKFGVTVSHTTRRPREHEVHGRDYYFTTKAALRAEVAAGRFLEASPVARVLSHTSRPGTRSEAYLYGVSIDTVREVAATGKLCIVGIEEQGVAALQANKRIDGLYIYIQPPSLQELEQRIRSRSKEAASTIKSRLTWAAEQVAKSAKTGLFDHVVENTEFEPVYRGVKEAISTLSPIIRNRLRGLPAYVLDYSDLIPPNLVETPFLKPIIIAGPNTGKTTQQLYWLL</sequence>
<comment type="caution">
    <text evidence="4">Lacks conserved residue(s) required for the propagation of feature annotation.</text>
</comment>
<gene>
    <name evidence="7" type="ORF">HaLaN_08798</name>
</gene>
<protein>
    <submittedName>
        <fullName evidence="7">Adenylate kinase, chloroplastic</fullName>
    </submittedName>
</protein>
<dbReference type="PROSITE" id="PS50203">
    <property type="entry name" value="CALPAIN_CAT"/>
    <property type="match status" value="1"/>
</dbReference>
<feature type="domain" description="Guanylate kinase-like" evidence="5">
    <location>
        <begin position="163"/>
        <end position="360"/>
    </location>
</feature>
<dbReference type="AlphaFoldDB" id="A0A699YT61"/>
<reference evidence="7 8" key="1">
    <citation type="submission" date="2020-02" db="EMBL/GenBank/DDBJ databases">
        <title>Draft genome sequence of Haematococcus lacustris strain NIES-144.</title>
        <authorList>
            <person name="Morimoto D."/>
            <person name="Nakagawa S."/>
            <person name="Yoshida T."/>
            <person name="Sawayama S."/>
        </authorList>
    </citation>
    <scope>NUCLEOTIDE SEQUENCE [LARGE SCALE GENOMIC DNA]</scope>
    <source>
        <strain evidence="7 8">NIES-144</strain>
    </source>
</reference>
<evidence type="ECO:0000256" key="3">
    <source>
        <dbReference type="ARBA" id="ARBA00022777"/>
    </source>
</evidence>
<evidence type="ECO:0000259" key="5">
    <source>
        <dbReference type="PROSITE" id="PS50052"/>
    </source>
</evidence>
<feature type="domain" description="Calpain catalytic" evidence="6">
    <location>
        <begin position="1"/>
        <end position="111"/>
    </location>
</feature>
<dbReference type="GO" id="GO:0004385">
    <property type="term" value="F:GMP kinase activity"/>
    <property type="evidence" value="ECO:0007669"/>
    <property type="project" value="TreeGrafter"/>
</dbReference>
<evidence type="ECO:0000313" key="8">
    <source>
        <dbReference type="Proteomes" id="UP000485058"/>
    </source>
</evidence>
<dbReference type="PANTHER" id="PTHR23117:SF13">
    <property type="entry name" value="GUANYLATE KINASE"/>
    <property type="match status" value="1"/>
</dbReference>
<comment type="similarity">
    <text evidence="1">Belongs to the guanylate kinase family.</text>
</comment>
<name>A0A699YT61_HAELA</name>
<dbReference type="InterPro" id="IPR020590">
    <property type="entry name" value="Guanylate_kinase_CS"/>
</dbReference>
<feature type="non-terminal residue" evidence="7">
    <location>
        <position position="415"/>
    </location>
</feature>
<keyword evidence="2" id="KW-0808">Transferase</keyword>
<dbReference type="SMART" id="SM00072">
    <property type="entry name" value="GuKc"/>
    <property type="match status" value="1"/>
</dbReference>
<dbReference type="PANTHER" id="PTHR23117">
    <property type="entry name" value="GUANYLATE KINASE-RELATED"/>
    <property type="match status" value="1"/>
</dbReference>
<evidence type="ECO:0000256" key="4">
    <source>
        <dbReference type="PROSITE-ProRule" id="PRU00239"/>
    </source>
</evidence>
<dbReference type="PROSITE" id="PS50052">
    <property type="entry name" value="GUANYLATE_KINASE_2"/>
    <property type="match status" value="1"/>
</dbReference>
<accession>A0A699YT61</accession>
<dbReference type="GO" id="GO:0005829">
    <property type="term" value="C:cytosol"/>
    <property type="evidence" value="ECO:0007669"/>
    <property type="project" value="TreeGrafter"/>
</dbReference>
<evidence type="ECO:0000256" key="1">
    <source>
        <dbReference type="ARBA" id="ARBA00005790"/>
    </source>
</evidence>
<dbReference type="InterPro" id="IPR008144">
    <property type="entry name" value="Guanylate_kin-like_dom"/>
</dbReference>
<evidence type="ECO:0000256" key="2">
    <source>
        <dbReference type="ARBA" id="ARBA00022679"/>
    </source>
</evidence>
<dbReference type="Pfam" id="PF00625">
    <property type="entry name" value="Guanylate_kin"/>
    <property type="match status" value="1"/>
</dbReference>
<evidence type="ECO:0000259" key="6">
    <source>
        <dbReference type="PROSITE" id="PS50203"/>
    </source>
</evidence>
<dbReference type="CDD" id="cd00071">
    <property type="entry name" value="GMPK"/>
    <property type="match status" value="1"/>
</dbReference>
<keyword evidence="8" id="KW-1185">Reference proteome</keyword>
<dbReference type="InterPro" id="IPR038765">
    <property type="entry name" value="Papain-like_cys_pep_sf"/>
</dbReference>
<organism evidence="7 8">
    <name type="scientific">Haematococcus lacustris</name>
    <name type="common">Green alga</name>
    <name type="synonym">Haematococcus pluvialis</name>
    <dbReference type="NCBI Taxonomy" id="44745"/>
    <lineage>
        <taxon>Eukaryota</taxon>
        <taxon>Viridiplantae</taxon>
        <taxon>Chlorophyta</taxon>
        <taxon>core chlorophytes</taxon>
        <taxon>Chlorophyceae</taxon>
        <taxon>CS clade</taxon>
        <taxon>Chlamydomonadales</taxon>
        <taxon>Haematococcaceae</taxon>
        <taxon>Haematococcus</taxon>
    </lineage>
</organism>
<keyword evidence="3 7" id="KW-0418">Kinase</keyword>
<dbReference type="InterPro" id="IPR001300">
    <property type="entry name" value="Peptidase_C2_calpain_cat"/>
</dbReference>
<dbReference type="Pfam" id="PF00648">
    <property type="entry name" value="Peptidase_C2"/>
    <property type="match status" value="1"/>
</dbReference>
<proteinExistence type="inferred from homology"/>
<feature type="non-terminal residue" evidence="7">
    <location>
        <position position="1"/>
    </location>
</feature>
<dbReference type="SUPFAM" id="SSF54001">
    <property type="entry name" value="Cysteine proteinases"/>
    <property type="match status" value="1"/>
</dbReference>
<comment type="caution">
    <text evidence="7">The sequence shown here is derived from an EMBL/GenBank/DDBJ whole genome shotgun (WGS) entry which is preliminary data.</text>
</comment>
<dbReference type="InterPro" id="IPR008145">
    <property type="entry name" value="GK/Ca_channel_bsu"/>
</dbReference>
<dbReference type="EMBL" id="BLLF01000563">
    <property type="protein sequence ID" value="GFH13000.1"/>
    <property type="molecule type" value="Genomic_DNA"/>
</dbReference>
<dbReference type="PROSITE" id="PS00856">
    <property type="entry name" value="GUANYLATE_KINASE_1"/>
    <property type="match status" value="1"/>
</dbReference>